<dbReference type="EMBL" id="BMGG01000002">
    <property type="protein sequence ID" value="GGC56441.1"/>
    <property type="molecule type" value="Genomic_DNA"/>
</dbReference>
<accession>A0A916U2L6</accession>
<feature type="chain" id="PRO_5038059129" description="Secreted protein" evidence="2">
    <location>
        <begin position="24"/>
        <end position="102"/>
    </location>
</feature>
<evidence type="ECO:0000256" key="2">
    <source>
        <dbReference type="SAM" id="SignalP"/>
    </source>
</evidence>
<gene>
    <name evidence="3" type="ORF">GCM10010994_14200</name>
</gene>
<dbReference type="Proteomes" id="UP000637002">
    <property type="component" value="Unassembled WGS sequence"/>
</dbReference>
<sequence length="102" mass="10850">MGSHAIRAAFMATALAGVTSPLAAMPAAFMQRAETHLPLERAGVVCDANGCRAGSASTDGRSPYYGRSYLGGDGEVKRALADRDRLRRERQQRDSAAPAQTR</sequence>
<comment type="caution">
    <text evidence="3">The sequence shown here is derived from an EMBL/GenBank/DDBJ whole genome shotgun (WGS) entry which is preliminary data.</text>
</comment>
<dbReference type="RefSeq" id="WP_188608431.1">
    <property type="nucleotide sequence ID" value="NZ_BMGG01000002.1"/>
</dbReference>
<evidence type="ECO:0008006" key="5">
    <source>
        <dbReference type="Google" id="ProtNLM"/>
    </source>
</evidence>
<protein>
    <recommendedName>
        <fullName evidence="5">Secreted protein</fullName>
    </recommendedName>
</protein>
<feature type="compositionally biased region" description="Basic and acidic residues" evidence="1">
    <location>
        <begin position="80"/>
        <end position="93"/>
    </location>
</feature>
<evidence type="ECO:0000313" key="4">
    <source>
        <dbReference type="Proteomes" id="UP000637002"/>
    </source>
</evidence>
<proteinExistence type="predicted"/>
<dbReference type="AlphaFoldDB" id="A0A916U2L6"/>
<keyword evidence="2" id="KW-0732">Signal</keyword>
<name>A0A916U2L6_9HYPH</name>
<evidence type="ECO:0000256" key="1">
    <source>
        <dbReference type="SAM" id="MobiDB-lite"/>
    </source>
</evidence>
<feature type="region of interest" description="Disordered" evidence="1">
    <location>
        <begin position="80"/>
        <end position="102"/>
    </location>
</feature>
<reference evidence="3" key="2">
    <citation type="submission" date="2020-09" db="EMBL/GenBank/DDBJ databases">
        <authorList>
            <person name="Sun Q."/>
            <person name="Zhou Y."/>
        </authorList>
    </citation>
    <scope>NUCLEOTIDE SEQUENCE</scope>
    <source>
        <strain evidence="3">CGMCC 1.12919</strain>
    </source>
</reference>
<reference evidence="3" key="1">
    <citation type="journal article" date="2014" name="Int. J. Syst. Evol. Microbiol.">
        <title>Complete genome sequence of Corynebacterium casei LMG S-19264T (=DSM 44701T), isolated from a smear-ripened cheese.</title>
        <authorList>
            <consortium name="US DOE Joint Genome Institute (JGI-PGF)"/>
            <person name="Walter F."/>
            <person name="Albersmeier A."/>
            <person name="Kalinowski J."/>
            <person name="Ruckert C."/>
        </authorList>
    </citation>
    <scope>NUCLEOTIDE SEQUENCE</scope>
    <source>
        <strain evidence="3">CGMCC 1.12919</strain>
    </source>
</reference>
<keyword evidence="4" id="KW-1185">Reference proteome</keyword>
<organism evidence="3 4">
    <name type="scientific">Chelatococcus reniformis</name>
    <dbReference type="NCBI Taxonomy" id="1494448"/>
    <lineage>
        <taxon>Bacteria</taxon>
        <taxon>Pseudomonadati</taxon>
        <taxon>Pseudomonadota</taxon>
        <taxon>Alphaproteobacteria</taxon>
        <taxon>Hyphomicrobiales</taxon>
        <taxon>Chelatococcaceae</taxon>
        <taxon>Chelatococcus</taxon>
    </lineage>
</organism>
<evidence type="ECO:0000313" key="3">
    <source>
        <dbReference type="EMBL" id="GGC56441.1"/>
    </source>
</evidence>
<feature type="signal peptide" evidence="2">
    <location>
        <begin position="1"/>
        <end position="23"/>
    </location>
</feature>